<proteinExistence type="predicted"/>
<evidence type="ECO:0000313" key="3">
    <source>
        <dbReference type="Proteomes" id="UP001189429"/>
    </source>
</evidence>
<reference evidence="2" key="1">
    <citation type="submission" date="2023-10" db="EMBL/GenBank/DDBJ databases">
        <authorList>
            <person name="Chen Y."/>
            <person name="Shah S."/>
            <person name="Dougan E. K."/>
            <person name="Thang M."/>
            <person name="Chan C."/>
        </authorList>
    </citation>
    <scope>NUCLEOTIDE SEQUENCE [LARGE SCALE GENOMIC DNA]</scope>
</reference>
<organism evidence="2 3">
    <name type="scientific">Prorocentrum cordatum</name>
    <dbReference type="NCBI Taxonomy" id="2364126"/>
    <lineage>
        <taxon>Eukaryota</taxon>
        <taxon>Sar</taxon>
        <taxon>Alveolata</taxon>
        <taxon>Dinophyceae</taxon>
        <taxon>Prorocentrales</taxon>
        <taxon>Prorocentraceae</taxon>
        <taxon>Prorocentrum</taxon>
    </lineage>
</organism>
<keyword evidence="1" id="KW-0732">Signal</keyword>
<gene>
    <name evidence="2" type="ORF">PCOR1329_LOCUS69551</name>
</gene>
<comment type="caution">
    <text evidence="2">The sequence shown here is derived from an EMBL/GenBank/DDBJ whole genome shotgun (WGS) entry which is preliminary data.</text>
</comment>
<dbReference type="Proteomes" id="UP001189429">
    <property type="component" value="Unassembled WGS sequence"/>
</dbReference>
<protein>
    <recommendedName>
        <fullName evidence="4">Protein xylosyltransferase</fullName>
    </recommendedName>
</protein>
<sequence length="410" mass="47218">MSRPSAAALLAALLVWQCQGVHLQPSPWDPVRGVETRGLDQSSSSDLAVAEQDDTIPDAAAAETLEAKMRRQDAECKEKAGMNVDRGHALGLINASAIVRWNQQMRSVRDSAAWGLKPPIRQMVDDIVKIAFLVFADDRIHNEEIWLHWMEGARKAGLKFSMHIHASGLPPNGTSEWRSDRFKQFLVPEQAPTAWCRTWDAQMLLLTSALRDKEVTHMVTLSSDSVPVKPMTWIYDKTSEQPLSRFCADDFWRDPWPKAELWSMLRREDALFFHENRHFAEKNFRHDCEDQLAWYFPLRARWDNFAKAPLKRECIMFANWKDGEQACMEQWAANADTCNCPKLRASERTPASFKHPVEYHDVHAHALEELVRSPFWFARKFTDGAVPEELKTLLDPGYKPNKTKWFGIFR</sequence>
<accession>A0ABN9WU56</accession>
<evidence type="ECO:0000256" key="1">
    <source>
        <dbReference type="SAM" id="SignalP"/>
    </source>
</evidence>
<keyword evidence="3" id="KW-1185">Reference proteome</keyword>
<feature type="chain" id="PRO_5045946148" description="Protein xylosyltransferase" evidence="1">
    <location>
        <begin position="21"/>
        <end position="410"/>
    </location>
</feature>
<evidence type="ECO:0000313" key="2">
    <source>
        <dbReference type="EMBL" id="CAK0888838.1"/>
    </source>
</evidence>
<feature type="signal peptide" evidence="1">
    <location>
        <begin position="1"/>
        <end position="20"/>
    </location>
</feature>
<evidence type="ECO:0008006" key="4">
    <source>
        <dbReference type="Google" id="ProtNLM"/>
    </source>
</evidence>
<dbReference type="EMBL" id="CAUYUJ010019137">
    <property type="protein sequence ID" value="CAK0888838.1"/>
    <property type="molecule type" value="Genomic_DNA"/>
</dbReference>
<name>A0ABN9WU56_9DINO</name>